<dbReference type="OrthoDB" id="3213438at2"/>
<dbReference type="AlphaFoldDB" id="A0A1I0MYA2"/>
<evidence type="ECO:0000313" key="7">
    <source>
        <dbReference type="EMBL" id="SEV93878.1"/>
    </source>
</evidence>
<dbReference type="PANTHER" id="PTHR43396">
    <property type="entry name" value="FLAVOHEMOPROTEIN"/>
    <property type="match status" value="1"/>
</dbReference>
<dbReference type="InterPro" id="IPR000971">
    <property type="entry name" value="Globin"/>
</dbReference>
<dbReference type="GO" id="GO:0046210">
    <property type="term" value="P:nitric oxide catabolic process"/>
    <property type="evidence" value="ECO:0007669"/>
    <property type="project" value="TreeGrafter"/>
</dbReference>
<dbReference type="PANTHER" id="PTHR43396:SF3">
    <property type="entry name" value="FLAVOHEMOPROTEIN"/>
    <property type="match status" value="1"/>
</dbReference>
<keyword evidence="4" id="KW-0408">Iron</keyword>
<evidence type="ECO:0000256" key="2">
    <source>
        <dbReference type="ARBA" id="ARBA00022621"/>
    </source>
</evidence>
<evidence type="ECO:0000259" key="6">
    <source>
        <dbReference type="PROSITE" id="PS01033"/>
    </source>
</evidence>
<dbReference type="EMBL" id="FOIZ01000001">
    <property type="protein sequence ID" value="SEV93878.1"/>
    <property type="molecule type" value="Genomic_DNA"/>
</dbReference>
<feature type="domain" description="Globin" evidence="6">
    <location>
        <begin position="1"/>
        <end position="135"/>
    </location>
</feature>
<protein>
    <submittedName>
        <fullName evidence="7">Hemoglobin-like flavoprotein</fullName>
    </submittedName>
</protein>
<dbReference type="RefSeq" id="WP_089989442.1">
    <property type="nucleotide sequence ID" value="NZ_FOIZ01000001.1"/>
</dbReference>
<dbReference type="GO" id="GO:0071500">
    <property type="term" value="P:cellular response to nitrosative stress"/>
    <property type="evidence" value="ECO:0007669"/>
    <property type="project" value="TreeGrafter"/>
</dbReference>
<organism evidence="7 8">
    <name type="scientific">Cognatiyoonia koreensis</name>
    <dbReference type="NCBI Taxonomy" id="364200"/>
    <lineage>
        <taxon>Bacteria</taxon>
        <taxon>Pseudomonadati</taxon>
        <taxon>Pseudomonadota</taxon>
        <taxon>Alphaproteobacteria</taxon>
        <taxon>Rhodobacterales</taxon>
        <taxon>Paracoccaceae</taxon>
        <taxon>Cognatiyoonia</taxon>
    </lineage>
</organism>
<evidence type="ECO:0000256" key="1">
    <source>
        <dbReference type="ARBA" id="ARBA00022617"/>
    </source>
</evidence>
<dbReference type="Gene3D" id="1.10.490.10">
    <property type="entry name" value="Globins"/>
    <property type="match status" value="1"/>
</dbReference>
<accession>A0A1I0MYA2</accession>
<dbReference type="GO" id="GO:0071949">
    <property type="term" value="F:FAD binding"/>
    <property type="evidence" value="ECO:0007669"/>
    <property type="project" value="TreeGrafter"/>
</dbReference>
<reference evidence="7 8" key="1">
    <citation type="submission" date="2016-10" db="EMBL/GenBank/DDBJ databases">
        <authorList>
            <person name="de Groot N.N."/>
        </authorList>
    </citation>
    <scope>NUCLEOTIDE SEQUENCE [LARGE SCALE GENOMIC DNA]</scope>
    <source>
        <strain evidence="7 8">DSM 17925</strain>
    </source>
</reference>
<dbReference type="InterPro" id="IPR012292">
    <property type="entry name" value="Globin/Proto"/>
</dbReference>
<keyword evidence="2 5" id="KW-0561">Oxygen transport</keyword>
<dbReference type="InterPro" id="IPR009050">
    <property type="entry name" value="Globin-like_sf"/>
</dbReference>
<dbReference type="GO" id="GO:0020037">
    <property type="term" value="F:heme binding"/>
    <property type="evidence" value="ECO:0007669"/>
    <property type="project" value="InterPro"/>
</dbReference>
<dbReference type="PROSITE" id="PS01033">
    <property type="entry name" value="GLOBIN"/>
    <property type="match status" value="1"/>
</dbReference>
<sequence length="139" mass="15368">MLSQTQVDLIRTSAEVLAEANVAATNVFYANLFRVAPGVRNLFSEDMFEQSEKLWNTIVKVVESARDLTEIEADLHALGARHVHYGAEPGHYVVVTDVLIQTISSMMEDKWTDETQAAWKTALEAVCATMLEGAAQRVA</sequence>
<dbReference type="GO" id="GO:0019825">
    <property type="term" value="F:oxygen binding"/>
    <property type="evidence" value="ECO:0007669"/>
    <property type="project" value="InterPro"/>
</dbReference>
<evidence type="ECO:0000256" key="5">
    <source>
        <dbReference type="RuleBase" id="RU000356"/>
    </source>
</evidence>
<dbReference type="SUPFAM" id="SSF46458">
    <property type="entry name" value="Globin-like"/>
    <property type="match status" value="1"/>
</dbReference>
<dbReference type="Proteomes" id="UP000199167">
    <property type="component" value="Unassembled WGS sequence"/>
</dbReference>
<dbReference type="STRING" id="364200.SAMN04488515_0317"/>
<gene>
    <name evidence="7" type="ORF">SAMN04488515_0317</name>
</gene>
<evidence type="ECO:0000256" key="3">
    <source>
        <dbReference type="ARBA" id="ARBA00022723"/>
    </source>
</evidence>
<dbReference type="Pfam" id="PF00042">
    <property type="entry name" value="Globin"/>
    <property type="match status" value="1"/>
</dbReference>
<comment type="similarity">
    <text evidence="5">Belongs to the globin family.</text>
</comment>
<proteinExistence type="inferred from homology"/>
<dbReference type="GO" id="GO:0008941">
    <property type="term" value="F:nitric oxide dioxygenase NAD(P)H activity"/>
    <property type="evidence" value="ECO:0007669"/>
    <property type="project" value="TreeGrafter"/>
</dbReference>
<keyword evidence="1 5" id="KW-0349">Heme</keyword>
<keyword evidence="5" id="KW-0813">Transport</keyword>
<keyword evidence="8" id="KW-1185">Reference proteome</keyword>
<keyword evidence="3" id="KW-0479">Metal-binding</keyword>
<evidence type="ECO:0000256" key="4">
    <source>
        <dbReference type="ARBA" id="ARBA00023004"/>
    </source>
</evidence>
<name>A0A1I0MYA2_9RHOB</name>
<dbReference type="GO" id="GO:0005344">
    <property type="term" value="F:oxygen carrier activity"/>
    <property type="evidence" value="ECO:0007669"/>
    <property type="project" value="UniProtKB-KW"/>
</dbReference>
<dbReference type="GO" id="GO:0046872">
    <property type="term" value="F:metal ion binding"/>
    <property type="evidence" value="ECO:0007669"/>
    <property type="project" value="UniProtKB-KW"/>
</dbReference>
<evidence type="ECO:0000313" key="8">
    <source>
        <dbReference type="Proteomes" id="UP000199167"/>
    </source>
</evidence>